<dbReference type="Proteomes" id="UP000487882">
    <property type="component" value="Unassembled WGS sequence"/>
</dbReference>
<dbReference type="RefSeq" id="WP_155589284.1">
    <property type="nucleotide sequence ID" value="NZ_WNLP01000012.1"/>
</dbReference>
<reference evidence="2 3" key="1">
    <citation type="submission" date="2019-09" db="EMBL/GenBank/DDBJ databases">
        <title>Bifidobacterium canis sp. nov., isolated from the digestive tract of German Shepherd dog puppy.</title>
        <authorList>
            <person name="Bunesova V."/>
        </authorList>
    </citation>
    <scope>NUCLEOTIDE SEQUENCE [LARGE SCALE GENOMIC DNA]</scope>
    <source>
        <strain evidence="2 3">GSD1FS</strain>
    </source>
</reference>
<evidence type="ECO:0000313" key="2">
    <source>
        <dbReference type="EMBL" id="MUH60485.1"/>
    </source>
</evidence>
<gene>
    <name evidence="2" type="ORF">GSD1FS_1858</name>
</gene>
<dbReference type="Gene3D" id="3.30.420.40">
    <property type="match status" value="2"/>
</dbReference>
<dbReference type="InterPro" id="IPR043129">
    <property type="entry name" value="ATPase_NBD"/>
</dbReference>
<dbReference type="PANTHER" id="PTHR18964:SF149">
    <property type="entry name" value="BIFUNCTIONAL UDP-N-ACETYLGLUCOSAMINE 2-EPIMERASE_N-ACETYLMANNOSAMINE KINASE"/>
    <property type="match status" value="1"/>
</dbReference>
<protein>
    <submittedName>
        <fullName evidence="2">NagC family transcriptional regulator</fullName>
    </submittedName>
</protein>
<dbReference type="InterPro" id="IPR000600">
    <property type="entry name" value="ROK"/>
</dbReference>
<dbReference type="PANTHER" id="PTHR18964">
    <property type="entry name" value="ROK (REPRESSOR, ORF, KINASE) FAMILY"/>
    <property type="match status" value="1"/>
</dbReference>
<dbReference type="Pfam" id="PF00480">
    <property type="entry name" value="ROK"/>
    <property type="match status" value="1"/>
</dbReference>
<dbReference type="EMBL" id="WNLP01000012">
    <property type="protein sequence ID" value="MUH60485.1"/>
    <property type="molecule type" value="Genomic_DNA"/>
</dbReference>
<proteinExistence type="inferred from homology"/>
<dbReference type="SUPFAM" id="SSF53067">
    <property type="entry name" value="Actin-like ATPase domain"/>
    <property type="match status" value="2"/>
</dbReference>
<accession>A0A7K1J7N0</accession>
<sequence>MAALKRINQDDLRNHNLSVVLSQILRSANPLSRAELAKSTGLTKATMSLLVSLLIDHRVVKEGVPLVQAVYGRPSTPLIINEGRVCGIGMQINTDGYGYVVLDLDGSTIAERWVAADLHDAHADEIFGDLDAMLLEQEKILHEQDYVIAGSGLALPGLVTDDRHLIVARNLGWENIDLMKFPLVQRLDVVAGNESNMAAIAHLPGYASQAKGEGMVGPDGSFIYISTDIGIGGAIVRDGKVVIGNNGFAGELGHLSVQMDGPLCHCGRHGCLEAYAGRRSMVENSGIAMGDDATSQEALEAFAKGVADGDPVMREVYENAFDAMVSTIVSVVNLTDVSTVIIGGCWSRMTAGEIERMRMRVQQEILSRDKVDIKIMCTRDMRRPALIGAALVGLRRFVDNPLHYLEQQ</sequence>
<dbReference type="SUPFAM" id="SSF46785">
    <property type="entry name" value="Winged helix' DNA-binding domain"/>
    <property type="match status" value="1"/>
</dbReference>
<comment type="similarity">
    <text evidence="1">Belongs to the ROK (NagC/XylR) family.</text>
</comment>
<organism evidence="2 3">
    <name type="scientific">Bifidobacterium canis</name>
    <dbReference type="NCBI Taxonomy" id="2610880"/>
    <lineage>
        <taxon>Bacteria</taxon>
        <taxon>Bacillati</taxon>
        <taxon>Actinomycetota</taxon>
        <taxon>Actinomycetes</taxon>
        <taxon>Bifidobacteriales</taxon>
        <taxon>Bifidobacteriaceae</taxon>
        <taxon>Bifidobacterium</taxon>
    </lineage>
</organism>
<evidence type="ECO:0000313" key="3">
    <source>
        <dbReference type="Proteomes" id="UP000487882"/>
    </source>
</evidence>
<keyword evidence="3" id="KW-1185">Reference proteome</keyword>
<dbReference type="InterPro" id="IPR036388">
    <property type="entry name" value="WH-like_DNA-bd_sf"/>
</dbReference>
<dbReference type="InterPro" id="IPR036390">
    <property type="entry name" value="WH_DNA-bd_sf"/>
</dbReference>
<dbReference type="AlphaFoldDB" id="A0A7K1J7N0"/>
<evidence type="ECO:0000256" key="1">
    <source>
        <dbReference type="ARBA" id="ARBA00006479"/>
    </source>
</evidence>
<name>A0A7K1J7N0_9BIFI</name>
<comment type="caution">
    <text evidence="2">The sequence shown here is derived from an EMBL/GenBank/DDBJ whole genome shotgun (WGS) entry which is preliminary data.</text>
</comment>
<dbReference type="Gene3D" id="1.10.10.10">
    <property type="entry name" value="Winged helix-like DNA-binding domain superfamily/Winged helix DNA-binding domain"/>
    <property type="match status" value="1"/>
</dbReference>